<feature type="transmembrane region" description="Helical" evidence="1">
    <location>
        <begin position="71"/>
        <end position="92"/>
    </location>
</feature>
<dbReference type="OrthoDB" id="853149at2"/>
<dbReference type="SUPFAM" id="SSF103481">
    <property type="entry name" value="Multidrug resistance efflux transporter EmrE"/>
    <property type="match status" value="1"/>
</dbReference>
<dbReference type="HOGENOM" id="CLU_2068783_0_0_7"/>
<name>A0A076F6U6_9BACT</name>
<evidence type="ECO:0000313" key="3">
    <source>
        <dbReference type="Proteomes" id="UP000028486"/>
    </source>
</evidence>
<evidence type="ECO:0000256" key="1">
    <source>
        <dbReference type="SAM" id="Phobius"/>
    </source>
</evidence>
<dbReference type="RefSeq" id="WP_038452643.1">
    <property type="nucleotide sequence ID" value="NZ_CP009043.1"/>
</dbReference>
<dbReference type="eggNOG" id="ENOG5033WAG">
    <property type="taxonomic scope" value="Bacteria"/>
</dbReference>
<dbReference type="Proteomes" id="UP000028486">
    <property type="component" value="Chromosome"/>
</dbReference>
<dbReference type="AlphaFoldDB" id="A0A076F6U6"/>
<proteinExistence type="predicted"/>
<keyword evidence="1" id="KW-1133">Transmembrane helix</keyword>
<dbReference type="EMBL" id="CP009043">
    <property type="protein sequence ID" value="AII14030.1"/>
    <property type="molecule type" value="Genomic_DNA"/>
</dbReference>
<dbReference type="KEGG" id="caj:CIG1485E_0152"/>
<feature type="transmembrane region" description="Helical" evidence="1">
    <location>
        <begin position="98"/>
        <end position="116"/>
    </location>
</feature>
<reference evidence="3" key="1">
    <citation type="journal article" date="2014" name="Genome Announc.">
        <title>Complete Genome Sequence of Campylobacter iguaniorum Strain 1485ET, Isolated from a Bearded Dragon (Pogona vitticeps).</title>
        <authorList>
            <person name="Gilbert M.J."/>
            <person name="Miller W.G."/>
            <person name="Yee E."/>
            <person name="Kik M."/>
            <person name="Wagenaar J.A."/>
            <person name="Duim B."/>
        </authorList>
    </citation>
    <scope>NUCLEOTIDE SEQUENCE [LARGE SCALE GENOMIC DNA]</scope>
    <source>
        <strain evidence="3">1485E</strain>
    </source>
</reference>
<keyword evidence="1" id="KW-0472">Membrane</keyword>
<evidence type="ECO:0000313" key="2">
    <source>
        <dbReference type="EMBL" id="AII14030.1"/>
    </source>
</evidence>
<gene>
    <name evidence="2" type="ORF">CIG1485E_0152</name>
</gene>
<protein>
    <submittedName>
        <fullName evidence="2">Hypothetical membrane protein</fullName>
    </submittedName>
</protein>
<dbReference type="InterPro" id="IPR037185">
    <property type="entry name" value="EmrE-like"/>
</dbReference>
<keyword evidence="1" id="KW-0812">Transmembrane</keyword>
<keyword evidence="3" id="KW-1185">Reference proteome</keyword>
<sequence>MGKILFFSLLYAFFNVFGAALIKNKLLEKTIGNFKDFIYFLFDLKIFLAIFLIFISMFFSIKALSVDKFSFVIPILTGINFLVTLAVGHVFFKDELALSGYMGIILILIGIYLLGVGK</sequence>
<organism evidence="2 3">
    <name type="scientific">Campylobacter iguaniorum</name>
    <dbReference type="NCBI Taxonomy" id="1244531"/>
    <lineage>
        <taxon>Bacteria</taxon>
        <taxon>Pseudomonadati</taxon>
        <taxon>Campylobacterota</taxon>
        <taxon>Epsilonproteobacteria</taxon>
        <taxon>Campylobacterales</taxon>
        <taxon>Campylobacteraceae</taxon>
        <taxon>Campylobacter</taxon>
    </lineage>
</organism>
<dbReference type="Gene3D" id="1.10.3730.20">
    <property type="match status" value="1"/>
</dbReference>
<feature type="transmembrane region" description="Helical" evidence="1">
    <location>
        <begin position="37"/>
        <end position="59"/>
    </location>
</feature>
<accession>A0A076F6U6</accession>